<proteinExistence type="predicted"/>
<dbReference type="EMBL" id="CP101751">
    <property type="protein sequence ID" value="UUC44347.1"/>
    <property type="molecule type" value="Genomic_DNA"/>
</dbReference>
<dbReference type="InterPro" id="IPR000866">
    <property type="entry name" value="AhpC/TSA"/>
</dbReference>
<dbReference type="PANTHER" id="PTHR42852:SF17">
    <property type="entry name" value="THIOREDOXIN-LIKE PROTEIN HI_1115"/>
    <property type="match status" value="1"/>
</dbReference>
<organism evidence="2 3">
    <name type="scientific">Flavobacterium cerinum</name>
    <dbReference type="NCBI Taxonomy" id="2502784"/>
    <lineage>
        <taxon>Bacteria</taxon>
        <taxon>Pseudomonadati</taxon>
        <taxon>Bacteroidota</taxon>
        <taxon>Flavobacteriia</taxon>
        <taxon>Flavobacteriales</taxon>
        <taxon>Flavobacteriaceae</taxon>
        <taxon>Flavobacterium</taxon>
    </lineage>
</organism>
<dbReference type="RefSeq" id="WP_256550021.1">
    <property type="nucleotide sequence ID" value="NZ_CP101751.1"/>
</dbReference>
<dbReference type="PROSITE" id="PS51352">
    <property type="entry name" value="THIOREDOXIN_2"/>
    <property type="match status" value="1"/>
</dbReference>
<evidence type="ECO:0000313" key="2">
    <source>
        <dbReference type="EMBL" id="UUC44347.1"/>
    </source>
</evidence>
<feature type="domain" description="Thioredoxin" evidence="1">
    <location>
        <begin position="44"/>
        <end position="212"/>
    </location>
</feature>
<name>A0ABY5IQ62_9FLAO</name>
<dbReference type="InterPro" id="IPR050553">
    <property type="entry name" value="Thioredoxin_ResA/DsbE_sf"/>
</dbReference>
<dbReference type="Proteomes" id="UP001059844">
    <property type="component" value="Chromosome"/>
</dbReference>
<accession>A0ABY5IQ62</accession>
<reference evidence="2" key="1">
    <citation type="submission" date="2022-07" db="EMBL/GenBank/DDBJ databases">
        <title>Isolation, identification, and degradation of a PFOSA degrading strain from sewage treatment plant.</title>
        <authorList>
            <person name="Zhang L."/>
            <person name="Huo Y."/>
        </authorList>
    </citation>
    <scope>NUCLEOTIDE SEQUENCE</scope>
    <source>
        <strain evidence="2">C1</strain>
    </source>
</reference>
<dbReference type="SUPFAM" id="SSF52833">
    <property type="entry name" value="Thioredoxin-like"/>
    <property type="match status" value="1"/>
</dbReference>
<evidence type="ECO:0000313" key="3">
    <source>
        <dbReference type="Proteomes" id="UP001059844"/>
    </source>
</evidence>
<protein>
    <submittedName>
        <fullName evidence="2">AhpC/TSA family protein</fullName>
    </submittedName>
</protein>
<dbReference type="InterPro" id="IPR036249">
    <property type="entry name" value="Thioredoxin-like_sf"/>
</dbReference>
<dbReference type="InterPro" id="IPR013766">
    <property type="entry name" value="Thioredoxin_domain"/>
</dbReference>
<keyword evidence="3" id="KW-1185">Reference proteome</keyword>
<evidence type="ECO:0000259" key="1">
    <source>
        <dbReference type="PROSITE" id="PS51352"/>
    </source>
</evidence>
<dbReference type="Pfam" id="PF00578">
    <property type="entry name" value="AhpC-TSA"/>
    <property type="match status" value="1"/>
</dbReference>
<dbReference type="CDD" id="cd02970">
    <property type="entry name" value="PRX_like2"/>
    <property type="match status" value="1"/>
</dbReference>
<gene>
    <name evidence="2" type="ORF">NOX80_11960</name>
</gene>
<dbReference type="PANTHER" id="PTHR42852">
    <property type="entry name" value="THIOL:DISULFIDE INTERCHANGE PROTEIN DSBE"/>
    <property type="match status" value="1"/>
</dbReference>
<sequence>MNNLQKQIESLNEQLTSLLPREIQDAFQNTITELLSNHSKKNVIPLAATFPDFNLLTSSGETIHLSDIHTEEKLIIAFFRGSWCPYCNLELQALESVYTTIRSKKAVLIAVSPQLTPFNDQLTEQHQLSYPLLTDKNNALAQQLGITFELPDFVRPYYKQLGINLEDFNDDTRYILPIPAIFVIDQNNVICYSHIDPNYMNRVEMETLIAQL</sequence>
<dbReference type="Gene3D" id="3.40.30.10">
    <property type="entry name" value="Glutaredoxin"/>
    <property type="match status" value="1"/>
</dbReference>